<dbReference type="Pfam" id="PF00654">
    <property type="entry name" value="Voltage_CLC"/>
    <property type="match status" value="1"/>
</dbReference>
<protein>
    <submittedName>
        <fullName evidence="11">Chloride channel protein EriC</fullName>
    </submittedName>
</protein>
<evidence type="ECO:0000256" key="3">
    <source>
        <dbReference type="ARBA" id="ARBA00022692"/>
    </source>
</evidence>
<keyword evidence="7" id="KW-0869">Chloride channel</keyword>
<feature type="transmembrane region" description="Helical" evidence="10">
    <location>
        <begin position="210"/>
        <end position="233"/>
    </location>
</feature>
<dbReference type="GO" id="GO:0034707">
    <property type="term" value="C:chloride channel complex"/>
    <property type="evidence" value="ECO:0007669"/>
    <property type="project" value="UniProtKB-KW"/>
</dbReference>
<dbReference type="InterPro" id="IPR050368">
    <property type="entry name" value="ClC-type_chloride_channel"/>
</dbReference>
<dbReference type="PANTHER" id="PTHR43427:SF6">
    <property type="entry name" value="CHLORIDE CHANNEL PROTEIN CLC-E"/>
    <property type="match status" value="1"/>
</dbReference>
<evidence type="ECO:0000256" key="10">
    <source>
        <dbReference type="SAM" id="Phobius"/>
    </source>
</evidence>
<dbReference type="AlphaFoldDB" id="A0A084III6"/>
<keyword evidence="5" id="KW-0406">Ion transport</keyword>
<dbReference type="RefSeq" id="WP_051883575.1">
    <property type="nucleotide sequence ID" value="NZ_APNK01000027.1"/>
</dbReference>
<name>A0A084III6_SALHC</name>
<dbReference type="STRING" id="1304275.C41B8_14375"/>
<dbReference type="InterPro" id="IPR014743">
    <property type="entry name" value="Cl-channel_core"/>
</dbReference>
<feature type="transmembrane region" description="Helical" evidence="10">
    <location>
        <begin position="181"/>
        <end position="204"/>
    </location>
</feature>
<dbReference type="eggNOG" id="COG0038">
    <property type="taxonomic scope" value="Bacteria"/>
</dbReference>
<dbReference type="Gene3D" id="1.10.3080.10">
    <property type="entry name" value="Clc chloride channel"/>
    <property type="match status" value="1"/>
</dbReference>
<comment type="subcellular location">
    <subcellularLocation>
        <location evidence="1">Membrane</location>
        <topology evidence="1">Multi-pass membrane protein</topology>
    </subcellularLocation>
</comment>
<dbReference type="GO" id="GO:0005254">
    <property type="term" value="F:chloride channel activity"/>
    <property type="evidence" value="ECO:0007669"/>
    <property type="project" value="UniProtKB-KW"/>
</dbReference>
<feature type="transmembrane region" description="Helical" evidence="10">
    <location>
        <begin position="326"/>
        <end position="348"/>
    </location>
</feature>
<evidence type="ECO:0000256" key="5">
    <source>
        <dbReference type="ARBA" id="ARBA00023065"/>
    </source>
</evidence>
<evidence type="ECO:0000256" key="2">
    <source>
        <dbReference type="ARBA" id="ARBA00022448"/>
    </source>
</evidence>
<reference evidence="11 12" key="1">
    <citation type="submission" date="2013-03" db="EMBL/GenBank/DDBJ databases">
        <title>Salinisphaera hydrothermalis C41B8 Genome Sequencing.</title>
        <authorList>
            <person name="Li C."/>
            <person name="Lai Q."/>
            <person name="Shao Z."/>
        </authorList>
    </citation>
    <scope>NUCLEOTIDE SEQUENCE [LARGE SCALE GENOMIC DNA]</scope>
    <source>
        <strain evidence="11 12">C41B8</strain>
    </source>
</reference>
<dbReference type="EMBL" id="APNK01000027">
    <property type="protein sequence ID" value="KEZ76520.1"/>
    <property type="molecule type" value="Genomic_DNA"/>
</dbReference>
<keyword evidence="2" id="KW-0813">Transport</keyword>
<dbReference type="SUPFAM" id="SSF81340">
    <property type="entry name" value="Clc chloride channel"/>
    <property type="match status" value="1"/>
</dbReference>
<feature type="transmembrane region" description="Helical" evidence="10">
    <location>
        <begin position="38"/>
        <end position="63"/>
    </location>
</feature>
<dbReference type="CDD" id="cd00400">
    <property type="entry name" value="Voltage_gated_ClC"/>
    <property type="match status" value="1"/>
</dbReference>
<evidence type="ECO:0000313" key="11">
    <source>
        <dbReference type="EMBL" id="KEZ76520.1"/>
    </source>
</evidence>
<evidence type="ECO:0000256" key="6">
    <source>
        <dbReference type="ARBA" id="ARBA00023136"/>
    </source>
</evidence>
<keyword evidence="3 10" id="KW-0812">Transmembrane</keyword>
<dbReference type="PRINTS" id="PR00762">
    <property type="entry name" value="CLCHANNEL"/>
</dbReference>
<feature type="transmembrane region" description="Helical" evidence="10">
    <location>
        <begin position="254"/>
        <end position="275"/>
    </location>
</feature>
<accession>A0A084III6</accession>
<keyword evidence="8" id="KW-0868">Chloride</keyword>
<evidence type="ECO:0000313" key="12">
    <source>
        <dbReference type="Proteomes" id="UP000028302"/>
    </source>
</evidence>
<feature type="transmembrane region" description="Helical" evidence="10">
    <location>
        <begin position="354"/>
        <end position="377"/>
    </location>
</feature>
<feature type="transmembrane region" description="Helical" evidence="10">
    <location>
        <begin position="287"/>
        <end position="305"/>
    </location>
</feature>
<evidence type="ECO:0000256" key="9">
    <source>
        <dbReference type="ARBA" id="ARBA00023303"/>
    </source>
</evidence>
<comment type="caution">
    <text evidence="11">The sequence shown here is derived from an EMBL/GenBank/DDBJ whole genome shotgun (WGS) entry which is preliminary data.</text>
</comment>
<organism evidence="11 12">
    <name type="scientific">Salinisphaera hydrothermalis (strain C41B8)</name>
    <dbReference type="NCBI Taxonomy" id="1304275"/>
    <lineage>
        <taxon>Bacteria</taxon>
        <taxon>Pseudomonadati</taxon>
        <taxon>Pseudomonadota</taxon>
        <taxon>Gammaproteobacteria</taxon>
        <taxon>Salinisphaerales</taxon>
        <taxon>Salinisphaeraceae</taxon>
        <taxon>Salinisphaera</taxon>
    </lineage>
</organism>
<keyword evidence="6 10" id="KW-0472">Membrane</keyword>
<proteinExistence type="predicted"/>
<dbReference type="InterPro" id="IPR001807">
    <property type="entry name" value="ClC"/>
</dbReference>
<sequence length="597" mass="63202">MPPKSRMVHWRRRVRRAWSRRTEHWRSQLADVENTPGLGLLCLLGAVTGGLAGAAILVLYGLIEAIQLPLFALFGDHQDTFVESDLAFRLAVPIIGALVLGLIVEWRHKALENGIVHVIERLMYYQGLLPLRAALTDLAASAISIATGQSVGREGTAVHAGAFTGSWLARRLSLPNNSVRTLVGCGTAAGIAASFNTPLAAVIFAMEVVMMEYTIAGFAPIILAAVSGSLVTLDLPNVHPGLTGAAEHFHAAELPIMTAMGLALGVLGGGFTRLVGQTVPYFAKIRISLRMALAGLVTGVLAIVFPQIMGLGFETVNRALAGDYGATMSLGIGLAKLVATLFAVAAAIPGGVILPMFVAGAALGSAFGAAAAGLLPIPVSGPGLYALLGIGAMMAAVLQAPLSALVAVLELSGQTDMVLPGMLVIIAALVVSRRIAVSDSIFRLLMRRRGLDYRNDPVSQYLRRASVLNAMNRRFRVLDAKTTRGAVVDALDAGVDWLLIRPAEGRAQLMRPDELKRMLAEDETGDPSRAIDLMDIPAHRADAYPIDVRASLQEAYDQFESTEAEALVVQRATSLTGRHPTPYGILTPAAVAATYRR</sequence>
<evidence type="ECO:0000256" key="8">
    <source>
        <dbReference type="ARBA" id="ARBA00023214"/>
    </source>
</evidence>
<gene>
    <name evidence="11" type="ORF">C41B8_14375</name>
</gene>
<keyword evidence="12" id="KW-1185">Reference proteome</keyword>
<evidence type="ECO:0000256" key="1">
    <source>
        <dbReference type="ARBA" id="ARBA00004141"/>
    </source>
</evidence>
<keyword evidence="4 10" id="KW-1133">Transmembrane helix</keyword>
<feature type="transmembrane region" description="Helical" evidence="10">
    <location>
        <begin position="86"/>
        <end position="104"/>
    </location>
</feature>
<dbReference type="Proteomes" id="UP000028302">
    <property type="component" value="Unassembled WGS sequence"/>
</dbReference>
<dbReference type="OrthoDB" id="9767361at2"/>
<feature type="transmembrane region" description="Helical" evidence="10">
    <location>
        <begin position="384"/>
        <end position="409"/>
    </location>
</feature>
<feature type="transmembrane region" description="Helical" evidence="10">
    <location>
        <begin position="421"/>
        <end position="445"/>
    </location>
</feature>
<dbReference type="PANTHER" id="PTHR43427">
    <property type="entry name" value="CHLORIDE CHANNEL PROTEIN CLC-E"/>
    <property type="match status" value="1"/>
</dbReference>
<evidence type="ECO:0000256" key="7">
    <source>
        <dbReference type="ARBA" id="ARBA00023173"/>
    </source>
</evidence>
<evidence type="ECO:0000256" key="4">
    <source>
        <dbReference type="ARBA" id="ARBA00022989"/>
    </source>
</evidence>
<keyword evidence="9" id="KW-0407">Ion channel</keyword>